<dbReference type="AlphaFoldDB" id="A0A919RPV5"/>
<dbReference type="Gene3D" id="3.40.50.1010">
    <property type="entry name" value="5'-nuclease"/>
    <property type="match status" value="1"/>
</dbReference>
<proteinExistence type="inferred from homology"/>
<comment type="cofactor">
    <cofactor evidence="6">
        <name>Mg(2+)</name>
        <dbReference type="ChEBI" id="CHEBI:18420"/>
    </cofactor>
</comment>
<feature type="binding site" evidence="6">
    <location>
        <position position="96"/>
    </location>
    <ligand>
        <name>Mg(2+)</name>
        <dbReference type="ChEBI" id="CHEBI:18420"/>
    </ligand>
</feature>
<evidence type="ECO:0000256" key="4">
    <source>
        <dbReference type="ARBA" id="ARBA00022801"/>
    </source>
</evidence>
<dbReference type="GO" id="GO:0000287">
    <property type="term" value="F:magnesium ion binding"/>
    <property type="evidence" value="ECO:0007669"/>
    <property type="project" value="UniProtKB-UniRule"/>
</dbReference>
<evidence type="ECO:0000256" key="5">
    <source>
        <dbReference type="ARBA" id="ARBA00022842"/>
    </source>
</evidence>
<keyword evidence="9" id="KW-1185">Reference proteome</keyword>
<dbReference type="GO" id="GO:0090729">
    <property type="term" value="F:toxin activity"/>
    <property type="evidence" value="ECO:0007669"/>
    <property type="project" value="UniProtKB-KW"/>
</dbReference>
<gene>
    <name evidence="6" type="primary">vapC</name>
    <name evidence="8" type="ORF">Ssi02_64670</name>
</gene>
<dbReference type="EC" id="3.1.-.-" evidence="6"/>
<keyword evidence="6" id="KW-0800">Toxin</keyword>
<dbReference type="PANTHER" id="PTHR35901:SF1">
    <property type="entry name" value="EXONUCLEASE VAPC9"/>
    <property type="match status" value="1"/>
</dbReference>
<evidence type="ECO:0000256" key="3">
    <source>
        <dbReference type="ARBA" id="ARBA00022723"/>
    </source>
</evidence>
<evidence type="ECO:0000259" key="7">
    <source>
        <dbReference type="Pfam" id="PF01850"/>
    </source>
</evidence>
<keyword evidence="3 6" id="KW-0479">Metal-binding</keyword>
<dbReference type="EMBL" id="BOOW01000043">
    <property type="protein sequence ID" value="GII96236.1"/>
    <property type="molecule type" value="Genomic_DNA"/>
</dbReference>
<feature type="domain" description="PIN" evidence="7">
    <location>
        <begin position="3"/>
        <end position="121"/>
    </location>
</feature>
<dbReference type="CDD" id="cd09873">
    <property type="entry name" value="PIN_Pae0151-like"/>
    <property type="match status" value="1"/>
</dbReference>
<accession>A0A919RPV5</accession>
<dbReference type="InterPro" id="IPR029060">
    <property type="entry name" value="PIN-like_dom_sf"/>
</dbReference>
<dbReference type="GO" id="GO:0016787">
    <property type="term" value="F:hydrolase activity"/>
    <property type="evidence" value="ECO:0007669"/>
    <property type="project" value="UniProtKB-KW"/>
</dbReference>
<dbReference type="InterPro" id="IPR051619">
    <property type="entry name" value="TypeII_TA_RNase_PINc/VapC"/>
</dbReference>
<dbReference type="HAMAP" id="MF_00265">
    <property type="entry name" value="VapC_Nob1"/>
    <property type="match status" value="1"/>
</dbReference>
<dbReference type="Pfam" id="PF01850">
    <property type="entry name" value="PIN"/>
    <property type="match status" value="1"/>
</dbReference>
<name>A0A919RPV5_9ACTN</name>
<comment type="caution">
    <text evidence="8">The sequence shown here is derived from an EMBL/GenBank/DDBJ whole genome shotgun (WGS) entry which is preliminary data.</text>
</comment>
<feature type="binding site" evidence="6">
    <location>
        <position position="5"/>
    </location>
    <ligand>
        <name>Mg(2+)</name>
        <dbReference type="ChEBI" id="CHEBI:18420"/>
    </ligand>
</feature>
<dbReference type="SUPFAM" id="SSF88723">
    <property type="entry name" value="PIN domain-like"/>
    <property type="match status" value="1"/>
</dbReference>
<dbReference type="InterPro" id="IPR002716">
    <property type="entry name" value="PIN_dom"/>
</dbReference>
<dbReference type="GO" id="GO:0004540">
    <property type="term" value="F:RNA nuclease activity"/>
    <property type="evidence" value="ECO:0007669"/>
    <property type="project" value="InterPro"/>
</dbReference>
<dbReference type="Proteomes" id="UP000606172">
    <property type="component" value="Unassembled WGS sequence"/>
</dbReference>
<reference evidence="8" key="1">
    <citation type="submission" date="2021-01" db="EMBL/GenBank/DDBJ databases">
        <title>Whole genome shotgun sequence of Sinosporangium siamense NBRC 109515.</title>
        <authorList>
            <person name="Komaki H."/>
            <person name="Tamura T."/>
        </authorList>
    </citation>
    <scope>NUCLEOTIDE SEQUENCE</scope>
    <source>
        <strain evidence="8">NBRC 109515</strain>
    </source>
</reference>
<dbReference type="InterPro" id="IPR022907">
    <property type="entry name" value="VapC_family"/>
</dbReference>
<protein>
    <recommendedName>
        <fullName evidence="6">Ribonuclease VapC</fullName>
        <shortName evidence="6">RNase VapC</shortName>
        <ecNumber evidence="6">3.1.-.-</ecNumber>
    </recommendedName>
    <alternativeName>
        <fullName evidence="6">Toxin VapC</fullName>
    </alternativeName>
</protein>
<keyword evidence="2 6" id="KW-0540">Nuclease</keyword>
<dbReference type="RefSeq" id="WP_204031256.1">
    <property type="nucleotide sequence ID" value="NZ_BOOW01000043.1"/>
</dbReference>
<comment type="function">
    <text evidence="6">Toxic component of a toxin-antitoxin (TA) system. An RNase.</text>
</comment>
<dbReference type="InterPro" id="IPR044153">
    <property type="entry name" value="PIN_Pae0151-like"/>
</dbReference>
<evidence type="ECO:0000313" key="9">
    <source>
        <dbReference type="Proteomes" id="UP000606172"/>
    </source>
</evidence>
<evidence type="ECO:0000313" key="8">
    <source>
        <dbReference type="EMBL" id="GII96236.1"/>
    </source>
</evidence>
<evidence type="ECO:0000256" key="1">
    <source>
        <dbReference type="ARBA" id="ARBA00022649"/>
    </source>
</evidence>
<evidence type="ECO:0000256" key="2">
    <source>
        <dbReference type="ARBA" id="ARBA00022722"/>
    </source>
</evidence>
<keyword evidence="4 6" id="KW-0378">Hydrolase</keyword>
<keyword evidence="1 6" id="KW-1277">Toxin-antitoxin system</keyword>
<comment type="similarity">
    <text evidence="6">Belongs to the PINc/VapC protein family.</text>
</comment>
<evidence type="ECO:0000256" key="6">
    <source>
        <dbReference type="HAMAP-Rule" id="MF_00265"/>
    </source>
</evidence>
<dbReference type="PANTHER" id="PTHR35901">
    <property type="entry name" value="RIBONUCLEASE VAPC3"/>
    <property type="match status" value="1"/>
</dbReference>
<sequence>MIAIDASALAAALTDDLEVGDSARQRLEEHTHWVAPSLLFVEVLSVIRGRLLAGKIGARRAADSVQALRELVIDRIDDAAIINRIWELRSNLTAYDASYVATAEALHCPLLTADAKLARASGPRCEFLLLGETCL</sequence>
<keyword evidence="5 6" id="KW-0460">Magnesium</keyword>
<organism evidence="8 9">
    <name type="scientific">Sinosporangium siamense</name>
    <dbReference type="NCBI Taxonomy" id="1367973"/>
    <lineage>
        <taxon>Bacteria</taxon>
        <taxon>Bacillati</taxon>
        <taxon>Actinomycetota</taxon>
        <taxon>Actinomycetes</taxon>
        <taxon>Streptosporangiales</taxon>
        <taxon>Streptosporangiaceae</taxon>
        <taxon>Sinosporangium</taxon>
    </lineage>
</organism>